<keyword evidence="1" id="KW-0479">Metal-binding</keyword>
<gene>
    <name evidence="4" type="ORF">SAMN05414137_105274</name>
</gene>
<proteinExistence type="predicted"/>
<reference evidence="5" key="1">
    <citation type="submission" date="2016-10" db="EMBL/GenBank/DDBJ databases">
        <authorList>
            <person name="Varghese N."/>
        </authorList>
    </citation>
    <scope>NUCLEOTIDE SEQUENCE [LARGE SCALE GENOMIC DNA]</scope>
    <source>
        <strain evidence="5">DSM 45096 / BCRC 16803 / CGMCC 4.1857 / CIP 109030 / JCM 12277 / KCTC 19219 / NBRC 100920 / 33214</strain>
    </source>
</reference>
<organism evidence="4 5">
    <name type="scientific">Streptacidiphilus jiangxiensis</name>
    <dbReference type="NCBI Taxonomy" id="235985"/>
    <lineage>
        <taxon>Bacteria</taxon>
        <taxon>Bacillati</taxon>
        <taxon>Actinomycetota</taxon>
        <taxon>Actinomycetes</taxon>
        <taxon>Kitasatosporales</taxon>
        <taxon>Streptomycetaceae</taxon>
        <taxon>Streptacidiphilus</taxon>
    </lineage>
</organism>
<evidence type="ECO:0000256" key="2">
    <source>
        <dbReference type="SAM" id="MobiDB-lite"/>
    </source>
</evidence>
<evidence type="ECO:0000259" key="3">
    <source>
        <dbReference type="PROSITE" id="PS50966"/>
    </source>
</evidence>
<dbReference type="Proteomes" id="UP000183015">
    <property type="component" value="Unassembled WGS sequence"/>
</dbReference>
<accession>A0A1H7MAS4</accession>
<feature type="domain" description="SWIM-type" evidence="3">
    <location>
        <begin position="54"/>
        <end position="87"/>
    </location>
</feature>
<evidence type="ECO:0000256" key="1">
    <source>
        <dbReference type="PROSITE-ProRule" id="PRU00325"/>
    </source>
</evidence>
<dbReference type="STRING" id="235985.SAMN05414137_105274"/>
<keyword evidence="1" id="KW-0862">Zinc</keyword>
<sequence length="474" mass="48794">MNDRWTTDHVLSLAPDAASQKAAAKLSRPTPWAQTGASAEAVWGACKGSGSRPYQTVVALDGPAYHCSCPSRKFPCKHALGLLLLWSSGALAGEGAAQSAGAVAPGAAAVAGPAVAAVAPDWAESWLAGRRERAGRAAAAAAAAAAAPDGDGGSSAPAAGPARDEAAAAARRARRETRVAAGAEELLTRLADQIRGGLAEAPARGYAFWDGVAARMVDAQAPGLASRARDLGALPASGAQWPTRLLEEYAMLHLLATGCRRRETLPAPLAATILSRVGFTVDNAEVLRAGPLVRDQWLVLGSRDTADDRLTTRRLWLRGAGSGRDALLLSFGRPGIAPELSLPTGLELDAELAFHPAVPVLRAALGTRHSAPTRPSFARPRGVSIDDALGSYAAALAGDPWLDSWPTVIADATPVPTEGGWQLVDATGAVPLFAPSPWRLLAASAGRPLTVFGECGHRGFHAVTCWTDAGPLAL</sequence>
<dbReference type="eggNOG" id="COG4715">
    <property type="taxonomic scope" value="Bacteria"/>
</dbReference>
<dbReference type="PROSITE" id="PS50966">
    <property type="entry name" value="ZF_SWIM"/>
    <property type="match status" value="1"/>
</dbReference>
<protein>
    <submittedName>
        <fullName evidence="4">SWIM zinc finger</fullName>
    </submittedName>
</protein>
<dbReference type="RefSeq" id="WP_075003873.1">
    <property type="nucleotide sequence ID" value="NZ_FOAZ01000005.1"/>
</dbReference>
<dbReference type="GO" id="GO:0008270">
    <property type="term" value="F:zinc ion binding"/>
    <property type="evidence" value="ECO:0007669"/>
    <property type="project" value="UniProtKB-KW"/>
</dbReference>
<evidence type="ECO:0000313" key="5">
    <source>
        <dbReference type="Proteomes" id="UP000183015"/>
    </source>
</evidence>
<dbReference type="InterPro" id="IPR007527">
    <property type="entry name" value="Znf_SWIM"/>
</dbReference>
<feature type="region of interest" description="Disordered" evidence="2">
    <location>
        <begin position="145"/>
        <end position="173"/>
    </location>
</feature>
<dbReference type="OrthoDB" id="9816340at2"/>
<dbReference type="EMBL" id="FOAZ01000005">
    <property type="protein sequence ID" value="SEL08274.1"/>
    <property type="molecule type" value="Genomic_DNA"/>
</dbReference>
<feature type="compositionally biased region" description="Low complexity" evidence="2">
    <location>
        <begin position="145"/>
        <end position="161"/>
    </location>
</feature>
<dbReference type="AlphaFoldDB" id="A0A1H7MAS4"/>
<keyword evidence="1" id="KW-0863">Zinc-finger</keyword>
<name>A0A1H7MAS4_STRJI</name>
<keyword evidence="5" id="KW-1185">Reference proteome</keyword>
<dbReference type="Pfam" id="PF04434">
    <property type="entry name" value="SWIM"/>
    <property type="match status" value="1"/>
</dbReference>
<evidence type="ECO:0000313" key="4">
    <source>
        <dbReference type="EMBL" id="SEL08274.1"/>
    </source>
</evidence>